<comment type="similarity">
    <text evidence="2">Belongs to the Nudix hydrolase family.</text>
</comment>
<dbReference type="Proteomes" id="UP001182556">
    <property type="component" value="Unassembled WGS sequence"/>
</dbReference>
<dbReference type="Gene3D" id="3.90.79.10">
    <property type="entry name" value="Nucleoside Triphosphate Pyrophosphohydrolase"/>
    <property type="match status" value="1"/>
</dbReference>
<dbReference type="PROSITE" id="PS00893">
    <property type="entry name" value="NUDIX_BOX"/>
    <property type="match status" value="1"/>
</dbReference>
<protein>
    <recommendedName>
        <fullName evidence="6">Nudix hydrolase domain-containing protein</fullName>
    </recommendedName>
</protein>
<proteinExistence type="inferred from homology"/>
<dbReference type="PROSITE" id="PS51462">
    <property type="entry name" value="NUDIX"/>
    <property type="match status" value="1"/>
</dbReference>
<keyword evidence="5" id="KW-0460">Magnesium</keyword>
<comment type="caution">
    <text evidence="7">The sequence shown here is derived from an EMBL/GenBank/DDBJ whole genome shotgun (WGS) entry which is preliminary data.</text>
</comment>
<gene>
    <name evidence="7" type="ORF">DB88DRAFT_499191</name>
</gene>
<dbReference type="GO" id="GO:0046872">
    <property type="term" value="F:metal ion binding"/>
    <property type="evidence" value="ECO:0007669"/>
    <property type="project" value="UniProtKB-KW"/>
</dbReference>
<feature type="non-terminal residue" evidence="7">
    <location>
        <position position="1"/>
    </location>
</feature>
<dbReference type="InterPro" id="IPR015797">
    <property type="entry name" value="NUDIX_hydrolase-like_dom_sf"/>
</dbReference>
<dbReference type="GO" id="GO:0005737">
    <property type="term" value="C:cytoplasm"/>
    <property type="evidence" value="ECO:0007669"/>
    <property type="project" value="TreeGrafter"/>
</dbReference>
<dbReference type="GO" id="GO:0008413">
    <property type="term" value="F:8-oxo-7,8-dihydroguanosine triphosphate pyrophosphatase activity"/>
    <property type="evidence" value="ECO:0007669"/>
    <property type="project" value="TreeGrafter"/>
</dbReference>
<organism evidence="7 8">
    <name type="scientific">Papiliotrema laurentii</name>
    <name type="common">Cryptococcus laurentii</name>
    <dbReference type="NCBI Taxonomy" id="5418"/>
    <lineage>
        <taxon>Eukaryota</taxon>
        <taxon>Fungi</taxon>
        <taxon>Dikarya</taxon>
        <taxon>Basidiomycota</taxon>
        <taxon>Agaricomycotina</taxon>
        <taxon>Tremellomycetes</taxon>
        <taxon>Tremellales</taxon>
        <taxon>Rhynchogastremaceae</taxon>
        <taxon>Papiliotrema</taxon>
    </lineage>
</organism>
<evidence type="ECO:0000256" key="5">
    <source>
        <dbReference type="ARBA" id="ARBA00022842"/>
    </source>
</evidence>
<reference evidence="7" key="1">
    <citation type="submission" date="2023-02" db="EMBL/GenBank/DDBJ databases">
        <title>Identification and recombinant expression of a fungal hydrolase from Papiliotrema laurentii that hydrolyzes apple cutin and clears colloidal polyester polyurethane.</title>
        <authorList>
            <consortium name="DOE Joint Genome Institute"/>
            <person name="Roman V.A."/>
            <person name="Bojanowski C."/>
            <person name="Crable B.R."/>
            <person name="Wagner D.N."/>
            <person name="Hung C.S."/>
            <person name="Nadeau L.J."/>
            <person name="Schratz L."/>
            <person name="Haridas S."/>
            <person name="Pangilinan J."/>
            <person name="Lipzen A."/>
            <person name="Na H."/>
            <person name="Yan M."/>
            <person name="Ng V."/>
            <person name="Grigoriev I.V."/>
            <person name="Spatafora J.W."/>
            <person name="Barlow D."/>
            <person name="Biffinger J."/>
            <person name="Kelley-Loughnane N."/>
            <person name="Varaljay V.A."/>
            <person name="Crookes-Goodson W.J."/>
        </authorList>
    </citation>
    <scope>NUCLEOTIDE SEQUENCE</scope>
    <source>
        <strain evidence="7">5307AH</strain>
    </source>
</reference>
<comment type="cofactor">
    <cofactor evidence="1">
        <name>Mg(2+)</name>
        <dbReference type="ChEBI" id="CHEBI:18420"/>
    </cofactor>
</comment>
<evidence type="ECO:0000256" key="3">
    <source>
        <dbReference type="ARBA" id="ARBA00022723"/>
    </source>
</evidence>
<dbReference type="InterPro" id="IPR000086">
    <property type="entry name" value="NUDIX_hydrolase_dom"/>
</dbReference>
<dbReference type="AlphaFoldDB" id="A0AAD9CTC1"/>
<dbReference type="PANTHER" id="PTHR43758:SF2">
    <property type="entry name" value="OXIDIZED PURINE NUCLEOSIDE TRIPHOSPHATE HYDROLASE"/>
    <property type="match status" value="1"/>
</dbReference>
<evidence type="ECO:0000259" key="6">
    <source>
        <dbReference type="PROSITE" id="PS51462"/>
    </source>
</evidence>
<sequence>MVDACQVLLGLKKRGFGVDLYNGFGGKPDTGEDMVDCARRELEEESGLRVSREGLSDMGKVIIARPLGSGQNALAICIHLFACTQWTGTVVETDEMRPAWFSFNEDMPWGDMWPEARLFLPQLLSSIRVLPRPTMKAYIEYHLVSAQPYDSWRQLTRTNAQGHFEALAGWKIHF</sequence>
<dbReference type="InterPro" id="IPR020084">
    <property type="entry name" value="NUDIX_hydrolase_CS"/>
</dbReference>
<dbReference type="SUPFAM" id="SSF55811">
    <property type="entry name" value="Nudix"/>
    <property type="match status" value="1"/>
</dbReference>
<evidence type="ECO:0000256" key="4">
    <source>
        <dbReference type="ARBA" id="ARBA00022801"/>
    </source>
</evidence>
<feature type="domain" description="Nudix hydrolase" evidence="6">
    <location>
        <begin position="1"/>
        <end position="125"/>
    </location>
</feature>
<dbReference type="EMBL" id="JAODAN010000010">
    <property type="protein sequence ID" value="KAK1921782.1"/>
    <property type="molecule type" value="Genomic_DNA"/>
</dbReference>
<evidence type="ECO:0000313" key="8">
    <source>
        <dbReference type="Proteomes" id="UP001182556"/>
    </source>
</evidence>
<evidence type="ECO:0000313" key="7">
    <source>
        <dbReference type="EMBL" id="KAK1921782.1"/>
    </source>
</evidence>
<evidence type="ECO:0000256" key="1">
    <source>
        <dbReference type="ARBA" id="ARBA00001946"/>
    </source>
</evidence>
<keyword evidence="8" id="KW-1185">Reference proteome</keyword>
<dbReference type="GO" id="GO:0042262">
    <property type="term" value="P:DNA protection"/>
    <property type="evidence" value="ECO:0007669"/>
    <property type="project" value="TreeGrafter"/>
</dbReference>
<dbReference type="PANTHER" id="PTHR43758">
    <property type="entry name" value="7,8-DIHYDRO-8-OXOGUANINE TRIPHOSPHATASE"/>
    <property type="match status" value="1"/>
</dbReference>
<keyword evidence="4" id="KW-0378">Hydrolase</keyword>
<keyword evidence="3" id="KW-0479">Metal-binding</keyword>
<evidence type="ECO:0000256" key="2">
    <source>
        <dbReference type="ARBA" id="ARBA00005582"/>
    </source>
</evidence>
<dbReference type="Pfam" id="PF00293">
    <property type="entry name" value="NUDIX"/>
    <property type="match status" value="1"/>
</dbReference>
<dbReference type="CDD" id="cd03427">
    <property type="entry name" value="NUDIX_MTH1_Nudt1"/>
    <property type="match status" value="1"/>
</dbReference>
<name>A0AAD9CTC1_PAPLA</name>
<accession>A0AAD9CTC1</accession>